<evidence type="ECO:0000313" key="3">
    <source>
        <dbReference type="Proteomes" id="UP001273531"/>
    </source>
</evidence>
<comment type="caution">
    <text evidence="2">The sequence shown here is derived from an EMBL/GenBank/DDBJ whole genome shotgun (WGS) entry which is preliminary data.</text>
</comment>
<dbReference type="EMBL" id="JAWJEJ010000001">
    <property type="protein sequence ID" value="MDV3456055.1"/>
    <property type="molecule type" value="Genomic_DNA"/>
</dbReference>
<sequence>MLIATFPFHEAETALHHEAAAHADGRTVCHLGYDRTRVVIGPIVAPGGAPCLRCARLWAPVLGLDERDPQAAPPMAAALIAALLARFAETERPDPQPWRRMLWFDLETLLPAEHRLMPHPDCPRCAAVPPPSTLGLREDAPASAESWRERDKPSLAALTERLADPRFGLVRHFERETEAKAHSMTFAAFAGRNDPRQLEIGVGRTGCQADDRAVAMLEALERFSGFRPRGATPKITARFADLAEHAVDPRHFILPKASQQQEPGYRLEPFDPDRKYKWIKAFSLRRGAEIYLPLQLAYYDLPQNSADREPLFVSETSNGCALGASFEEAALFGLFEVIERDAYFSTWYGRVVPLPISLDERDDLYARGMVARIEEAGFEVSILDIGVGLPLPAIAVLAIDSRPEAPVASIVSTGAHPNAVQALRGALVEVCTRLQHRAPGEIAALRAQGAAMLADSSRVRSMDDHATLYSHPDSLARLQFLRGGKDGRSLRETSAASVLHGTANLTRRLRALSEAVLGVAEDVLLVDMSNSLTASVGLRCVKVLAPGLLPVTFGHQYRRIDRARLARIDPALRRDTQGHAPWLPHNFQ</sequence>
<dbReference type="Gene3D" id="3.40.50.720">
    <property type="entry name" value="NAD(P)-binding Rossmann-like Domain"/>
    <property type="match status" value="1"/>
</dbReference>
<dbReference type="InterPro" id="IPR003776">
    <property type="entry name" value="YcaO-like_dom"/>
</dbReference>
<dbReference type="Gene3D" id="3.30.160.660">
    <property type="match status" value="1"/>
</dbReference>
<dbReference type="NCBIfam" id="TIGR03882">
    <property type="entry name" value="cyclo_dehyd_2"/>
    <property type="match status" value="1"/>
</dbReference>
<protein>
    <submittedName>
        <fullName evidence="2">TOMM leader peptide-binding protein</fullName>
    </submittedName>
</protein>
<dbReference type="NCBIfam" id="TIGR03604">
    <property type="entry name" value="TOMM_cyclo_SagD"/>
    <property type="match status" value="1"/>
</dbReference>
<dbReference type="PROSITE" id="PS51664">
    <property type="entry name" value="YCAO"/>
    <property type="match status" value="1"/>
</dbReference>
<dbReference type="PANTHER" id="PTHR37809:SF1">
    <property type="entry name" value="RIBOSOMAL PROTEIN S12 METHYLTHIOTRANSFERASE ACCESSORY FACTOR YCAO"/>
    <property type="match status" value="1"/>
</dbReference>
<keyword evidence="3" id="KW-1185">Reference proteome</keyword>
<proteinExistence type="predicted"/>
<reference evidence="2 3" key="1">
    <citation type="submission" date="2023-10" db="EMBL/GenBank/DDBJ databases">
        <title>Sphingomonas sp. HF-S4 16S ribosomal RNA gene Genome sequencing and assembly.</title>
        <authorList>
            <person name="Lee H."/>
        </authorList>
    </citation>
    <scope>NUCLEOTIDE SEQUENCE [LARGE SCALE GENOMIC DNA]</scope>
    <source>
        <strain evidence="2 3">HF-S4</strain>
    </source>
</reference>
<dbReference type="Pfam" id="PF02624">
    <property type="entry name" value="YcaO"/>
    <property type="match status" value="1"/>
</dbReference>
<dbReference type="PANTHER" id="PTHR37809">
    <property type="entry name" value="RIBOSOMAL PROTEIN S12 METHYLTHIOTRANSFERASE ACCESSORY FACTOR YCAO"/>
    <property type="match status" value="1"/>
</dbReference>
<feature type="domain" description="YcaO" evidence="1">
    <location>
        <begin position="201"/>
        <end position="588"/>
    </location>
</feature>
<evidence type="ECO:0000313" key="2">
    <source>
        <dbReference type="EMBL" id="MDV3456055.1"/>
    </source>
</evidence>
<name>A0ABU3Y3S5_9SPHN</name>
<organism evidence="2 3">
    <name type="scientific">Sphingomonas agrestis</name>
    <dbReference type="NCBI Taxonomy" id="3080540"/>
    <lineage>
        <taxon>Bacteria</taxon>
        <taxon>Pseudomonadati</taxon>
        <taxon>Pseudomonadota</taxon>
        <taxon>Alphaproteobacteria</taxon>
        <taxon>Sphingomonadales</taxon>
        <taxon>Sphingomonadaceae</taxon>
        <taxon>Sphingomonas</taxon>
    </lineage>
</organism>
<dbReference type="InterPro" id="IPR022291">
    <property type="entry name" value="Bacteriocin_synth_cyclodeHase"/>
</dbReference>
<gene>
    <name evidence="2" type="ORF">RZN05_03605</name>
</gene>
<dbReference type="Gene3D" id="3.30.1330.230">
    <property type="match status" value="1"/>
</dbReference>
<accession>A0ABU3Y3S5</accession>
<dbReference type="InterPro" id="IPR027624">
    <property type="entry name" value="TOMM_cyclo_SagD"/>
</dbReference>
<dbReference type="RefSeq" id="WP_317227556.1">
    <property type="nucleotide sequence ID" value="NZ_JAWJEJ010000001.1"/>
</dbReference>
<dbReference type="Proteomes" id="UP001273531">
    <property type="component" value="Unassembled WGS sequence"/>
</dbReference>
<dbReference type="Gene3D" id="3.30.40.250">
    <property type="match status" value="1"/>
</dbReference>
<evidence type="ECO:0000259" key="1">
    <source>
        <dbReference type="PROSITE" id="PS51664"/>
    </source>
</evidence>